<evidence type="ECO:0000256" key="2">
    <source>
        <dbReference type="ARBA" id="ARBA00010992"/>
    </source>
</evidence>
<dbReference type="PRINTS" id="PR00171">
    <property type="entry name" value="SUGRTRNSPORT"/>
</dbReference>
<evidence type="ECO:0000313" key="11">
    <source>
        <dbReference type="Proteomes" id="UP001152484"/>
    </source>
</evidence>
<dbReference type="SUPFAM" id="SSF103473">
    <property type="entry name" value="MFS general substrate transporter"/>
    <property type="match status" value="1"/>
</dbReference>
<dbReference type="EMBL" id="CAMAPE010000070">
    <property type="protein sequence ID" value="CAH9116560.1"/>
    <property type="molecule type" value="Genomic_DNA"/>
</dbReference>
<comment type="subcellular location">
    <subcellularLocation>
        <location evidence="1">Membrane</location>
        <topology evidence="1">Multi-pass membrane protein</topology>
    </subcellularLocation>
</comment>
<feature type="transmembrane region" description="Helical" evidence="8">
    <location>
        <begin position="30"/>
        <end position="52"/>
    </location>
</feature>
<feature type="transmembrane region" description="Helical" evidence="8">
    <location>
        <begin position="153"/>
        <end position="178"/>
    </location>
</feature>
<dbReference type="InterPro" id="IPR020846">
    <property type="entry name" value="MFS_dom"/>
</dbReference>
<comment type="similarity">
    <text evidence="7">Belongs to the major facilitator superfamily. Phosphate:H(+) symporter (TC 2.A.1.9) family.</text>
</comment>
<dbReference type="GO" id="GO:0022857">
    <property type="term" value="F:transmembrane transporter activity"/>
    <property type="evidence" value="ECO:0007669"/>
    <property type="project" value="InterPro"/>
</dbReference>
<evidence type="ECO:0000259" key="9">
    <source>
        <dbReference type="PROSITE" id="PS50850"/>
    </source>
</evidence>
<dbReference type="AlphaFoldDB" id="A0A9P1EMN2"/>
<keyword evidence="3" id="KW-0813">Transport</keyword>
<evidence type="ECO:0000256" key="3">
    <source>
        <dbReference type="ARBA" id="ARBA00022448"/>
    </source>
</evidence>
<dbReference type="PROSITE" id="PS00216">
    <property type="entry name" value="SUGAR_TRANSPORT_1"/>
    <property type="match status" value="1"/>
</dbReference>
<evidence type="ECO:0000256" key="5">
    <source>
        <dbReference type="ARBA" id="ARBA00022989"/>
    </source>
</evidence>
<dbReference type="InterPro" id="IPR050814">
    <property type="entry name" value="Myo-inositol_Transporter"/>
</dbReference>
<keyword evidence="4 8" id="KW-0812">Transmembrane</keyword>
<evidence type="ECO:0000256" key="8">
    <source>
        <dbReference type="SAM" id="Phobius"/>
    </source>
</evidence>
<feature type="domain" description="Major facilitator superfamily (MFS) profile" evidence="9">
    <location>
        <begin position="1"/>
        <end position="182"/>
    </location>
</feature>
<evidence type="ECO:0000256" key="7">
    <source>
        <dbReference type="ARBA" id="ARBA00044504"/>
    </source>
</evidence>
<evidence type="ECO:0000256" key="6">
    <source>
        <dbReference type="ARBA" id="ARBA00023136"/>
    </source>
</evidence>
<dbReference type="InterPro" id="IPR003663">
    <property type="entry name" value="Sugar/inositol_transpt"/>
</dbReference>
<evidence type="ECO:0000256" key="1">
    <source>
        <dbReference type="ARBA" id="ARBA00004141"/>
    </source>
</evidence>
<proteinExistence type="inferred from homology"/>
<dbReference type="Pfam" id="PF00083">
    <property type="entry name" value="Sugar_tr"/>
    <property type="match status" value="1"/>
</dbReference>
<evidence type="ECO:0000313" key="10">
    <source>
        <dbReference type="EMBL" id="CAH9116560.1"/>
    </source>
</evidence>
<dbReference type="Gene3D" id="1.20.1250.20">
    <property type="entry name" value="MFS general substrate transporter like domains"/>
    <property type="match status" value="1"/>
</dbReference>
<feature type="transmembrane region" description="Helical" evidence="8">
    <location>
        <begin position="94"/>
        <end position="116"/>
    </location>
</feature>
<dbReference type="Proteomes" id="UP001152484">
    <property type="component" value="Unassembled WGS sequence"/>
</dbReference>
<dbReference type="GO" id="GO:0016020">
    <property type="term" value="C:membrane"/>
    <property type="evidence" value="ECO:0007669"/>
    <property type="project" value="UniProtKB-SubCell"/>
</dbReference>
<dbReference type="PANTHER" id="PTHR48020">
    <property type="entry name" value="PROTON MYO-INOSITOL COTRANSPORTER"/>
    <property type="match status" value="1"/>
</dbReference>
<dbReference type="OrthoDB" id="6339427at2759"/>
<gene>
    <name evidence="10" type="ORF">CEURO_LOCUS21216</name>
</gene>
<organism evidence="10 11">
    <name type="scientific">Cuscuta europaea</name>
    <name type="common">European dodder</name>
    <dbReference type="NCBI Taxonomy" id="41803"/>
    <lineage>
        <taxon>Eukaryota</taxon>
        <taxon>Viridiplantae</taxon>
        <taxon>Streptophyta</taxon>
        <taxon>Embryophyta</taxon>
        <taxon>Tracheophyta</taxon>
        <taxon>Spermatophyta</taxon>
        <taxon>Magnoliopsida</taxon>
        <taxon>eudicotyledons</taxon>
        <taxon>Gunneridae</taxon>
        <taxon>Pentapetalae</taxon>
        <taxon>asterids</taxon>
        <taxon>lamiids</taxon>
        <taxon>Solanales</taxon>
        <taxon>Convolvulaceae</taxon>
        <taxon>Cuscuteae</taxon>
        <taxon>Cuscuta</taxon>
        <taxon>Cuscuta subgen. Cuscuta</taxon>
    </lineage>
</organism>
<dbReference type="PROSITE" id="PS50850">
    <property type="entry name" value="MFS"/>
    <property type="match status" value="1"/>
</dbReference>
<comment type="caution">
    <text evidence="10">The sequence shown here is derived from an EMBL/GenBank/DDBJ whole genome shotgun (WGS) entry which is preliminary data.</text>
</comment>
<dbReference type="InterPro" id="IPR005828">
    <property type="entry name" value="MFS_sugar_transport-like"/>
</dbReference>
<dbReference type="InterPro" id="IPR036259">
    <property type="entry name" value="MFS_trans_sf"/>
</dbReference>
<keyword evidence="6 8" id="KW-0472">Membrane</keyword>
<evidence type="ECO:0000256" key="4">
    <source>
        <dbReference type="ARBA" id="ARBA00022692"/>
    </source>
</evidence>
<accession>A0A9P1EMN2</accession>
<protein>
    <recommendedName>
        <fullName evidence="9">Major facilitator superfamily (MFS) profile domain-containing protein</fullName>
    </recommendedName>
</protein>
<keyword evidence="11" id="KW-1185">Reference proteome</keyword>
<reference evidence="10" key="1">
    <citation type="submission" date="2022-07" db="EMBL/GenBank/DDBJ databases">
        <authorList>
            <person name="Macas J."/>
            <person name="Novak P."/>
            <person name="Neumann P."/>
        </authorList>
    </citation>
    <scope>NUCLEOTIDE SEQUENCE</scope>
</reference>
<sequence>MCEILTGIDATVYYSPEILKAAGITGESKLLAATVAVGITKTAFILIAIFLVDRVGRKPLLYVSTTGMTICLFGLGFALTFLSSEGSLGIPASMLFVCGNVAFFSIGLGPVWLVLTSEIYPLKYRAQASALGAVGNRVCSGVVAMSFRSVSRVITVGGTFFVFLAISASAVAFTYILVPETKGKSLEEIHLCFKTNKKVKHNLGMLSILCRKSERDWSFGTLCPNLLSHL</sequence>
<dbReference type="PANTHER" id="PTHR48020:SF49">
    <property type="entry name" value="SUGAR TRANSPORTER"/>
    <property type="match status" value="1"/>
</dbReference>
<dbReference type="InterPro" id="IPR005829">
    <property type="entry name" value="Sugar_transporter_CS"/>
</dbReference>
<name>A0A9P1EMN2_CUSEU</name>
<feature type="transmembrane region" description="Helical" evidence="8">
    <location>
        <begin position="59"/>
        <end position="82"/>
    </location>
</feature>
<keyword evidence="5 8" id="KW-1133">Transmembrane helix</keyword>
<comment type="similarity">
    <text evidence="2">Belongs to the major facilitator superfamily. Sugar transporter (TC 2.A.1.1) family.</text>
</comment>